<protein>
    <submittedName>
        <fullName evidence="2">Uncharacterized protein</fullName>
    </submittedName>
</protein>
<dbReference type="GeneID" id="18931173"/>
<feature type="region of interest" description="Disordered" evidence="1">
    <location>
        <begin position="468"/>
        <end position="495"/>
    </location>
</feature>
<feature type="compositionally biased region" description="Polar residues" evidence="1">
    <location>
        <begin position="468"/>
        <end position="492"/>
    </location>
</feature>
<organism evidence="3">
    <name type="scientific">Melampsora larici-populina (strain 98AG31 / pathotype 3-4-7)</name>
    <name type="common">Poplar leaf rust fungus</name>
    <dbReference type="NCBI Taxonomy" id="747676"/>
    <lineage>
        <taxon>Eukaryota</taxon>
        <taxon>Fungi</taxon>
        <taxon>Dikarya</taxon>
        <taxon>Basidiomycota</taxon>
        <taxon>Pucciniomycotina</taxon>
        <taxon>Pucciniomycetes</taxon>
        <taxon>Pucciniales</taxon>
        <taxon>Melampsoraceae</taxon>
        <taxon>Melampsora</taxon>
    </lineage>
</organism>
<dbReference type="Proteomes" id="UP000001072">
    <property type="component" value="Unassembled WGS sequence"/>
</dbReference>
<feature type="region of interest" description="Disordered" evidence="1">
    <location>
        <begin position="132"/>
        <end position="160"/>
    </location>
</feature>
<proteinExistence type="predicted"/>
<dbReference type="InParanoid" id="F4S9E1"/>
<evidence type="ECO:0000256" key="1">
    <source>
        <dbReference type="SAM" id="MobiDB-lite"/>
    </source>
</evidence>
<dbReference type="HOGENOM" id="CLU_381336_0_0_1"/>
<sequence length="726" mass="83711">MYWNPFIPGLIWLDHVFKVHLKVSNIITIFTILFTIHFDMAFGGLGMNNFQTEFRNSECIDYQDHPLGIFNTPEIINQNKQISSNHNNQMIPHHNQVEPNHWDSDNFNLNSISNEYGISPNQETSKDLSHMGLEKPELRGNKRGFSPSSNGRTDKHHHSDILNGEESSVDIYNSKNLVDHGNIWGNKQLYNHPELPIHDTRSLGTQYNWHGISKENSQSQGYETAYILHEDPYKKDIFEDSRGLPTVDFPVHLENINHRLPQTSGSNFPLDIFHNPTNKDDWEMSLIKIHEPNHVYKDILSSSRNQEALHDLEVGDLYGIQGPQLFLPHIHPVENHPFGIWNPSSMNDDMHLVGNIDSHGAIGKKDSDLGTIHPTPEAHSHDKPVLYKAHEYHDLTQANQQEFGGIEPSFKFQSGFKRRSSKENDKVPKKYCPTQGSIIQNKHIGILESEIQPPKQSQEFMNEPQRISTDINQNPSTSTRLLENPNTYSGQPDNHIGSPTFPLKGMAKKEKSVKESFPETDDLKGCKDLLPNLVNRVRKSSSIPSMFTVDPIVAPFMKNLQESFIKLNFKHRCKSEEFHQSLKARLEHLTHQFLSLQLQTTQKIHQLDLSEEIVNSTLQEGYEWLMKIWGSLPVEKISFSTDQSRKLAPNKTKTFQDFLRFRVQNMGIFRTSQVKFSAWLLFHWILECKRSWYDVLRLRSSYEEVLNTSTEGSIVLSRSILYFLKN</sequence>
<accession>F4S9E1</accession>
<reference evidence="3" key="1">
    <citation type="journal article" date="2011" name="Proc. Natl. Acad. Sci. U.S.A.">
        <title>Obligate biotrophy features unraveled by the genomic analysis of rust fungi.</title>
        <authorList>
            <person name="Duplessis S."/>
            <person name="Cuomo C.A."/>
            <person name="Lin Y.-C."/>
            <person name="Aerts A."/>
            <person name="Tisserant E."/>
            <person name="Veneault-Fourrey C."/>
            <person name="Joly D.L."/>
            <person name="Hacquard S."/>
            <person name="Amselem J."/>
            <person name="Cantarel B.L."/>
            <person name="Chiu R."/>
            <person name="Coutinho P.M."/>
            <person name="Feau N."/>
            <person name="Field M."/>
            <person name="Frey P."/>
            <person name="Gelhaye E."/>
            <person name="Goldberg J."/>
            <person name="Grabherr M.G."/>
            <person name="Kodira C.D."/>
            <person name="Kohler A."/>
            <person name="Kuees U."/>
            <person name="Lindquist E.A."/>
            <person name="Lucas S.M."/>
            <person name="Mago R."/>
            <person name="Mauceli E."/>
            <person name="Morin E."/>
            <person name="Murat C."/>
            <person name="Pangilinan J.L."/>
            <person name="Park R."/>
            <person name="Pearson M."/>
            <person name="Quesneville H."/>
            <person name="Rouhier N."/>
            <person name="Sakthikumar S."/>
            <person name="Salamov A.A."/>
            <person name="Schmutz J."/>
            <person name="Selles B."/>
            <person name="Shapiro H."/>
            <person name="Tanguay P."/>
            <person name="Tuskan G.A."/>
            <person name="Henrissat B."/>
            <person name="Van de Peer Y."/>
            <person name="Rouze P."/>
            <person name="Ellis J.G."/>
            <person name="Dodds P.N."/>
            <person name="Schein J.E."/>
            <person name="Zhong S."/>
            <person name="Hamelin R.C."/>
            <person name="Grigoriev I.V."/>
            <person name="Szabo L.J."/>
            <person name="Martin F."/>
        </authorList>
    </citation>
    <scope>NUCLEOTIDE SEQUENCE [LARGE SCALE GENOMIC DNA]</scope>
    <source>
        <strain evidence="3">98AG31 / pathotype 3-4-7</strain>
    </source>
</reference>
<dbReference type="EMBL" id="GL883170">
    <property type="protein sequence ID" value="EGF98744.1"/>
    <property type="molecule type" value="Genomic_DNA"/>
</dbReference>
<keyword evidence="3" id="KW-1185">Reference proteome</keyword>
<gene>
    <name evidence="2" type="ORF">MELLADRAFT_69100</name>
</gene>
<dbReference type="VEuPathDB" id="FungiDB:MELLADRAFT_69100"/>
<name>F4S9E1_MELLP</name>
<dbReference type="AlphaFoldDB" id="F4S9E1"/>
<evidence type="ECO:0000313" key="2">
    <source>
        <dbReference type="EMBL" id="EGF98744.1"/>
    </source>
</evidence>
<dbReference type="KEGG" id="mlr:MELLADRAFT_69100"/>
<evidence type="ECO:0000313" key="3">
    <source>
        <dbReference type="Proteomes" id="UP000001072"/>
    </source>
</evidence>
<dbReference type="RefSeq" id="XP_007417989.1">
    <property type="nucleotide sequence ID" value="XM_007417927.1"/>
</dbReference>